<evidence type="ECO:0000313" key="3">
    <source>
        <dbReference type="Proteomes" id="UP001501447"/>
    </source>
</evidence>
<protein>
    <submittedName>
        <fullName evidence="2">DUF885 domain-containing protein</fullName>
    </submittedName>
</protein>
<proteinExistence type="predicted"/>
<keyword evidence="3" id="KW-1185">Reference proteome</keyword>
<organism evidence="2 3">
    <name type="scientific">Streptomyces axinellae</name>
    <dbReference type="NCBI Taxonomy" id="552788"/>
    <lineage>
        <taxon>Bacteria</taxon>
        <taxon>Bacillati</taxon>
        <taxon>Actinomycetota</taxon>
        <taxon>Actinomycetes</taxon>
        <taxon>Kitasatosporales</taxon>
        <taxon>Streptomycetaceae</taxon>
        <taxon>Streptomyces</taxon>
    </lineage>
</organism>
<feature type="region of interest" description="Disordered" evidence="1">
    <location>
        <begin position="1"/>
        <end position="23"/>
    </location>
</feature>
<dbReference type="RefSeq" id="WP_344567542.1">
    <property type="nucleotide sequence ID" value="NZ_BAAARJ010000012.1"/>
</dbReference>
<sequence>MSDAMNSANPAGPAAPASQAPLPRQVADTYVDALVELDPISGTYLGVPESHGKLPDFSPAGQEALAVLSRTTLEELTAAEARPGGDSDAERRCARLLRERLTAELAIHESQEGLRAISNLSSPLHSVRGILTVMPSETEEDWAAVAQRLRAVPVALEGYRASLAEGLSRGLFAGPRQVSTVLGQLAEWLGEEGSEGAAQARGWFADFASGGPEALRGELDGAAGEATRAIAELREWLRDVYAPGIAGAPETVGRERYARWARYWNGADLDLEEAYAYGWSEFHRLLAEMRAEAEKILPSAKTPWEALRHLDTHGEAIEGVDEIRDWLQGLMDQAIEELDGTHFELAEEVRRVESRIAPPGSAAAPYYTQPSLDFSRPGRTWLPTMGETRFPVYDLVTTWYHEGVPGHHLQLAQWAYVADRLSRYQTTVGMVSANAEGWALYAERLMDELGFLTTAERRLGYLDAQMMRSTRVIVDIGMHLELEIPADSPFHPGERWTPELAQEFFGMHSGRPADFVESELVRYLGMPGQAIGYKLGERAWLEGRAAARRAHGDAFDAKAWHMAALSLGSLGLDDLVAELSAL</sequence>
<dbReference type="Proteomes" id="UP001501447">
    <property type="component" value="Unassembled WGS sequence"/>
</dbReference>
<dbReference type="InterPro" id="IPR010281">
    <property type="entry name" value="DUF885"/>
</dbReference>
<name>A0ABN3Q9X7_9ACTN</name>
<dbReference type="EMBL" id="BAAARJ010000012">
    <property type="protein sequence ID" value="GAA2620607.1"/>
    <property type="molecule type" value="Genomic_DNA"/>
</dbReference>
<gene>
    <name evidence="2" type="ORF">GCM10009863_38310</name>
</gene>
<evidence type="ECO:0000313" key="2">
    <source>
        <dbReference type="EMBL" id="GAA2620607.1"/>
    </source>
</evidence>
<comment type="caution">
    <text evidence="2">The sequence shown here is derived from an EMBL/GenBank/DDBJ whole genome shotgun (WGS) entry which is preliminary data.</text>
</comment>
<evidence type="ECO:0000256" key="1">
    <source>
        <dbReference type="SAM" id="MobiDB-lite"/>
    </source>
</evidence>
<dbReference type="PANTHER" id="PTHR33361">
    <property type="entry name" value="GLR0591 PROTEIN"/>
    <property type="match status" value="1"/>
</dbReference>
<dbReference type="PANTHER" id="PTHR33361:SF2">
    <property type="entry name" value="DUF885 DOMAIN-CONTAINING PROTEIN"/>
    <property type="match status" value="1"/>
</dbReference>
<accession>A0ABN3Q9X7</accession>
<dbReference type="Pfam" id="PF05960">
    <property type="entry name" value="DUF885"/>
    <property type="match status" value="1"/>
</dbReference>
<reference evidence="2 3" key="1">
    <citation type="journal article" date="2019" name="Int. J. Syst. Evol. Microbiol.">
        <title>The Global Catalogue of Microorganisms (GCM) 10K type strain sequencing project: providing services to taxonomists for standard genome sequencing and annotation.</title>
        <authorList>
            <consortium name="The Broad Institute Genomics Platform"/>
            <consortium name="The Broad Institute Genome Sequencing Center for Infectious Disease"/>
            <person name="Wu L."/>
            <person name="Ma J."/>
        </authorList>
    </citation>
    <scope>NUCLEOTIDE SEQUENCE [LARGE SCALE GENOMIC DNA]</scope>
    <source>
        <strain evidence="2 3">JCM 16373</strain>
    </source>
</reference>